<keyword evidence="3" id="KW-1185">Reference proteome</keyword>
<evidence type="ECO:0000313" key="3">
    <source>
        <dbReference type="Proteomes" id="UP001228113"/>
    </source>
</evidence>
<dbReference type="KEGG" id="msea:METESE_29890"/>
<dbReference type="InterPro" id="IPR013783">
    <property type="entry name" value="Ig-like_fold"/>
</dbReference>
<evidence type="ECO:0000256" key="1">
    <source>
        <dbReference type="SAM" id="SignalP"/>
    </source>
</evidence>
<protein>
    <recommendedName>
        <fullName evidence="4">DUF1573 domain-containing protein</fullName>
    </recommendedName>
</protein>
<reference evidence="2" key="1">
    <citation type="journal article" date="2023" name="Int. J. Syst. Evol. Microbiol.">
        <title>Mesoterricola silvestris gen. nov., sp. nov., Mesoterricola sediminis sp. nov., Geothrix oryzae sp. nov., Geothrix edaphica sp. nov., Geothrix rubra sp. nov., and Geothrix limicola sp. nov., six novel members of Acidobacteriota isolated from soils.</title>
        <authorList>
            <person name="Itoh H."/>
            <person name="Sugisawa Y."/>
            <person name="Mise K."/>
            <person name="Xu Z."/>
            <person name="Kuniyasu M."/>
            <person name="Ushijima N."/>
            <person name="Kawano K."/>
            <person name="Kobayashi E."/>
            <person name="Shiratori Y."/>
            <person name="Masuda Y."/>
            <person name="Senoo K."/>
        </authorList>
    </citation>
    <scope>NUCLEOTIDE SEQUENCE</scope>
    <source>
        <strain evidence="2">W786</strain>
    </source>
</reference>
<dbReference type="AlphaFoldDB" id="A0AA48H614"/>
<proteinExistence type="predicted"/>
<dbReference type="RefSeq" id="WP_316410530.1">
    <property type="nucleotide sequence ID" value="NZ_AP027081.1"/>
</dbReference>
<sequence length="241" mass="25496">MSFLRALRLFACLLLGVGALARAEAPTGLVFQEASHDFGRIASGRKVTHVFKGVNGGQVPLRITQVQPGCGCTSAVLGQSTVAPGGSVEIQVTFDPGAFSGPVNKSVVLHTDDPGRPLQTLGFRADVFRPLELMTKALIFDDVPRTAGGRGEVRVRSNTGRPAAIARLAVPAKPYLEAAVRMDGAEAVVEVTLRGDRLPAEVWRGADDIQIIPADPEAGPLTLTLYWTVQGAPTRSRSSHP</sequence>
<evidence type="ECO:0000313" key="2">
    <source>
        <dbReference type="EMBL" id="BDU78031.1"/>
    </source>
</evidence>
<feature type="signal peptide" evidence="1">
    <location>
        <begin position="1"/>
        <end position="21"/>
    </location>
</feature>
<dbReference type="PANTHER" id="PTHR37833">
    <property type="entry name" value="LIPOPROTEIN-RELATED"/>
    <property type="match status" value="1"/>
</dbReference>
<gene>
    <name evidence="2" type="ORF">METESE_29890</name>
</gene>
<dbReference type="Pfam" id="PF07610">
    <property type="entry name" value="DUF1573"/>
    <property type="match status" value="1"/>
</dbReference>
<name>A0AA48H614_9BACT</name>
<dbReference type="EMBL" id="AP027081">
    <property type="protein sequence ID" value="BDU78031.1"/>
    <property type="molecule type" value="Genomic_DNA"/>
</dbReference>
<feature type="chain" id="PRO_5041425071" description="DUF1573 domain-containing protein" evidence="1">
    <location>
        <begin position="22"/>
        <end position="241"/>
    </location>
</feature>
<dbReference type="PANTHER" id="PTHR37833:SF1">
    <property type="entry name" value="SIGNAL PEPTIDE PROTEIN"/>
    <property type="match status" value="1"/>
</dbReference>
<dbReference type="Gene3D" id="2.60.40.10">
    <property type="entry name" value="Immunoglobulins"/>
    <property type="match status" value="1"/>
</dbReference>
<dbReference type="Proteomes" id="UP001228113">
    <property type="component" value="Chromosome"/>
</dbReference>
<dbReference type="InterPro" id="IPR011467">
    <property type="entry name" value="DUF1573"/>
</dbReference>
<keyword evidence="1" id="KW-0732">Signal</keyword>
<accession>A0AA48H614</accession>
<organism evidence="2 3">
    <name type="scientific">Mesoterricola sediminis</name>
    <dbReference type="NCBI Taxonomy" id="2927980"/>
    <lineage>
        <taxon>Bacteria</taxon>
        <taxon>Pseudomonadati</taxon>
        <taxon>Acidobacteriota</taxon>
        <taxon>Holophagae</taxon>
        <taxon>Holophagales</taxon>
        <taxon>Holophagaceae</taxon>
        <taxon>Mesoterricola</taxon>
    </lineage>
</organism>
<evidence type="ECO:0008006" key="4">
    <source>
        <dbReference type="Google" id="ProtNLM"/>
    </source>
</evidence>